<comment type="caution">
    <text evidence="1">The sequence shown here is derived from an EMBL/GenBank/DDBJ whole genome shotgun (WGS) entry which is preliminary data.</text>
</comment>
<accession>Q4THM1</accession>
<name>Q4THM1_TETNG</name>
<proteinExistence type="predicted"/>
<dbReference type="AlphaFoldDB" id="Q4THM1"/>
<evidence type="ECO:0000313" key="1">
    <source>
        <dbReference type="EMBL" id="CAF87611.1"/>
    </source>
</evidence>
<protein>
    <submittedName>
        <fullName evidence="1">(spotted green pufferfish) hypothetical protein</fullName>
    </submittedName>
</protein>
<organism evidence="1">
    <name type="scientific">Tetraodon nigroviridis</name>
    <name type="common">Spotted green pufferfish</name>
    <name type="synonym">Chelonodon nigroviridis</name>
    <dbReference type="NCBI Taxonomy" id="99883"/>
    <lineage>
        <taxon>Eukaryota</taxon>
        <taxon>Metazoa</taxon>
        <taxon>Chordata</taxon>
        <taxon>Craniata</taxon>
        <taxon>Vertebrata</taxon>
        <taxon>Euteleostomi</taxon>
        <taxon>Actinopterygii</taxon>
        <taxon>Neopterygii</taxon>
        <taxon>Teleostei</taxon>
        <taxon>Neoteleostei</taxon>
        <taxon>Acanthomorphata</taxon>
        <taxon>Eupercaria</taxon>
        <taxon>Tetraodontiformes</taxon>
        <taxon>Tetradontoidea</taxon>
        <taxon>Tetraodontidae</taxon>
        <taxon>Tetraodon</taxon>
    </lineage>
</organism>
<dbReference type="KEGG" id="tng:GSTEN00000491G001"/>
<dbReference type="EMBL" id="CAAE01002835">
    <property type="protein sequence ID" value="CAF87611.1"/>
    <property type="molecule type" value="Genomic_DNA"/>
</dbReference>
<gene>
    <name evidence="1" type="ORF">GSTENG00000491001</name>
</gene>
<reference evidence="1" key="2">
    <citation type="submission" date="2004-02" db="EMBL/GenBank/DDBJ databases">
        <authorList>
            <consortium name="Genoscope"/>
            <consortium name="Whitehead Institute Centre for Genome Research"/>
        </authorList>
    </citation>
    <scope>NUCLEOTIDE SEQUENCE</scope>
</reference>
<reference evidence="1" key="1">
    <citation type="journal article" date="2004" name="Nature">
        <title>Genome duplication in the teleost fish Tetraodon nigroviridis reveals the early vertebrate proto-karyotype.</title>
        <authorList>
            <person name="Jaillon O."/>
            <person name="Aury J.-M."/>
            <person name="Brunet F."/>
            <person name="Petit J.-L."/>
            <person name="Stange-Thomann N."/>
            <person name="Mauceli E."/>
            <person name="Bouneau L."/>
            <person name="Fischer C."/>
            <person name="Ozouf-Costaz C."/>
            <person name="Bernot A."/>
            <person name="Nicaud S."/>
            <person name="Jaffe D."/>
            <person name="Fisher S."/>
            <person name="Lutfalla G."/>
            <person name="Dossat C."/>
            <person name="Segurens B."/>
            <person name="Dasilva C."/>
            <person name="Salanoubat M."/>
            <person name="Levy M."/>
            <person name="Boudet N."/>
            <person name="Castellano S."/>
            <person name="Anthouard V."/>
            <person name="Jubin C."/>
            <person name="Castelli V."/>
            <person name="Katinka M."/>
            <person name="Vacherie B."/>
            <person name="Biemont C."/>
            <person name="Skalli Z."/>
            <person name="Cattolico L."/>
            <person name="Poulain J."/>
            <person name="De Berardinis V."/>
            <person name="Cruaud C."/>
            <person name="Duprat S."/>
            <person name="Brottier P."/>
            <person name="Coutanceau J.-P."/>
            <person name="Gouzy J."/>
            <person name="Parra G."/>
            <person name="Lardier G."/>
            <person name="Chapple C."/>
            <person name="McKernan K.J."/>
            <person name="McEwan P."/>
            <person name="Bosak S."/>
            <person name="Kellis M."/>
            <person name="Volff J.-N."/>
            <person name="Guigo R."/>
            <person name="Zody M.C."/>
            <person name="Mesirov J."/>
            <person name="Lindblad-Toh K."/>
            <person name="Birren B."/>
            <person name="Nusbaum C."/>
            <person name="Kahn D."/>
            <person name="Robinson-Rechavi M."/>
            <person name="Laudet V."/>
            <person name="Schachter V."/>
            <person name="Quetier F."/>
            <person name="Saurin W."/>
            <person name="Scarpelli C."/>
            <person name="Wincker P."/>
            <person name="Lander E.S."/>
            <person name="Weissenbach J."/>
            <person name="Roest Crollius H."/>
        </authorList>
    </citation>
    <scope>NUCLEOTIDE SEQUENCE [LARGE SCALE GENOMIC DNA]</scope>
</reference>
<sequence length="69" mass="7934">MNATTTSKCWCRAMTRRCFLRHQRLQPHLPQLQGEAPRLPGGFVTPREGMCSHVQLQPEPEHTSLLTCY</sequence>